<dbReference type="RefSeq" id="WP_366194007.1">
    <property type="nucleotide sequence ID" value="NZ_JBFBVU010000021.1"/>
</dbReference>
<gene>
    <name evidence="1" type="ORF">AB0T83_14850</name>
</gene>
<dbReference type="EMBL" id="JBFBVU010000021">
    <property type="protein sequence ID" value="MEV8468053.1"/>
    <property type="molecule type" value="Genomic_DNA"/>
</dbReference>
<accession>A0ABV3L967</accession>
<evidence type="ECO:0000313" key="1">
    <source>
        <dbReference type="EMBL" id="MEV8468053.1"/>
    </source>
</evidence>
<comment type="caution">
    <text evidence="1">The sequence shown here is derived from an EMBL/GenBank/DDBJ whole genome shotgun (WGS) entry which is preliminary data.</text>
</comment>
<sequence length="88" mass="9469">MGQVDRLSFNGKSIRVEGWCRSEGLVLDSQTGSAPIIERFPIAEPDPSLCLGARNTAGFRQDLVCSGGVVQLSVQFGGHVFVYELANL</sequence>
<protein>
    <submittedName>
        <fullName evidence="1">Uncharacterized protein</fullName>
    </submittedName>
</protein>
<organism evidence="1 2">
    <name type="scientific">Meridianimarinicoccus marinus</name>
    <dbReference type="NCBI Taxonomy" id="3231483"/>
    <lineage>
        <taxon>Bacteria</taxon>
        <taxon>Pseudomonadati</taxon>
        <taxon>Pseudomonadota</taxon>
        <taxon>Alphaproteobacteria</taxon>
        <taxon>Rhodobacterales</taxon>
        <taxon>Paracoccaceae</taxon>
        <taxon>Meridianimarinicoccus</taxon>
    </lineage>
</organism>
<dbReference type="Proteomes" id="UP001553161">
    <property type="component" value="Unassembled WGS sequence"/>
</dbReference>
<keyword evidence="2" id="KW-1185">Reference proteome</keyword>
<name>A0ABV3L967_9RHOB</name>
<evidence type="ECO:0000313" key="2">
    <source>
        <dbReference type="Proteomes" id="UP001553161"/>
    </source>
</evidence>
<reference evidence="1 2" key="1">
    <citation type="submission" date="2024-07" db="EMBL/GenBank/DDBJ databases">
        <authorList>
            <person name="Kang M."/>
        </authorList>
    </citation>
    <scope>NUCLEOTIDE SEQUENCE [LARGE SCALE GENOMIC DNA]</scope>
    <source>
        <strain evidence="1 2">DFM31</strain>
    </source>
</reference>
<proteinExistence type="predicted"/>